<feature type="binding site" evidence="19">
    <location>
        <begin position="52"/>
        <end position="54"/>
    </location>
    <ligand>
        <name>GTP</name>
        <dbReference type="ChEBI" id="CHEBI:37565"/>
    </ligand>
</feature>
<dbReference type="EC" id="2.7.7.62" evidence="9"/>
<evidence type="ECO:0000256" key="12">
    <source>
        <dbReference type="ARBA" id="ARBA00022741"/>
    </source>
</evidence>
<evidence type="ECO:0000256" key="2">
    <source>
        <dbReference type="ARBA" id="ARBA00000711"/>
    </source>
</evidence>
<feature type="binding site" evidence="19">
    <location>
        <begin position="27"/>
        <end position="34"/>
    </location>
    <ligand>
        <name>GTP</name>
        <dbReference type="ChEBI" id="CHEBI:37565"/>
    </ligand>
</feature>
<dbReference type="CDD" id="cd00544">
    <property type="entry name" value="CobU"/>
    <property type="match status" value="1"/>
</dbReference>
<evidence type="ECO:0000256" key="4">
    <source>
        <dbReference type="ARBA" id="ARBA00003889"/>
    </source>
</evidence>
<reference evidence="20" key="2">
    <citation type="submission" date="2020-09" db="EMBL/GenBank/DDBJ databases">
        <authorList>
            <person name="Sun Q."/>
            <person name="Zhou Y."/>
        </authorList>
    </citation>
    <scope>NUCLEOTIDE SEQUENCE</scope>
    <source>
        <strain evidence="20">CGMCC 4.7306</strain>
    </source>
</reference>
<comment type="pathway">
    <text evidence="5">Cofactor biosynthesis; adenosylcobalamin biosynthesis; adenosylcobalamin from cob(II)yrinate a,c-diamide: step 6/7.</text>
</comment>
<comment type="caution">
    <text evidence="20">The sequence shown here is derived from an EMBL/GenBank/DDBJ whole genome shotgun (WGS) entry which is preliminary data.</text>
</comment>
<keyword evidence="13 20" id="KW-0418">Kinase</keyword>
<keyword evidence="12 19" id="KW-0547">Nucleotide-binding</keyword>
<evidence type="ECO:0000313" key="21">
    <source>
        <dbReference type="Proteomes" id="UP000613840"/>
    </source>
</evidence>
<evidence type="ECO:0000256" key="9">
    <source>
        <dbReference type="ARBA" id="ARBA00012523"/>
    </source>
</evidence>
<dbReference type="EC" id="2.7.1.156" evidence="8"/>
<gene>
    <name evidence="20" type="primary">cobP</name>
    <name evidence="20" type="ORF">GCM10011575_05660</name>
</gene>
<proteinExistence type="inferred from homology"/>
<evidence type="ECO:0000256" key="15">
    <source>
        <dbReference type="ARBA" id="ARBA00023134"/>
    </source>
</evidence>
<evidence type="ECO:0000256" key="13">
    <source>
        <dbReference type="ARBA" id="ARBA00022777"/>
    </source>
</evidence>
<evidence type="ECO:0000256" key="18">
    <source>
        <dbReference type="PIRSR" id="PIRSR006135-1"/>
    </source>
</evidence>
<feature type="binding site" evidence="19">
    <location>
        <position position="101"/>
    </location>
    <ligand>
        <name>GTP</name>
        <dbReference type="ChEBI" id="CHEBI:37565"/>
    </ligand>
</feature>
<evidence type="ECO:0000256" key="7">
    <source>
        <dbReference type="ARBA" id="ARBA00007490"/>
    </source>
</evidence>
<dbReference type="PIRSF" id="PIRSF006135">
    <property type="entry name" value="CobU"/>
    <property type="match status" value="1"/>
</dbReference>
<feature type="binding site" evidence="19">
    <location>
        <begin position="72"/>
        <end position="75"/>
    </location>
    <ligand>
        <name>GTP</name>
        <dbReference type="ChEBI" id="CHEBI:37565"/>
    </ligand>
</feature>
<evidence type="ECO:0000256" key="3">
    <source>
        <dbReference type="ARBA" id="ARBA00001522"/>
    </source>
</evidence>
<dbReference type="SUPFAM" id="SSF52540">
    <property type="entry name" value="P-loop containing nucleoside triphosphate hydrolases"/>
    <property type="match status" value="1"/>
</dbReference>
<dbReference type="Proteomes" id="UP000613840">
    <property type="component" value="Unassembled WGS sequence"/>
</dbReference>
<protein>
    <recommendedName>
        <fullName evidence="16">Adenosylcobinamide kinase</fullName>
        <ecNumber evidence="8">2.7.1.156</ecNumber>
        <ecNumber evidence="9">2.7.7.62</ecNumber>
    </recommendedName>
    <alternativeName>
        <fullName evidence="17">Adenosylcobinamide-phosphate guanylyltransferase</fullName>
    </alternativeName>
</protein>
<keyword evidence="10" id="KW-0169">Cobalamin biosynthesis</keyword>
<evidence type="ECO:0000256" key="5">
    <source>
        <dbReference type="ARBA" id="ARBA00004692"/>
    </source>
</evidence>
<dbReference type="InterPro" id="IPR003203">
    <property type="entry name" value="CobU/CobP"/>
</dbReference>
<dbReference type="PANTHER" id="PTHR34848">
    <property type="match status" value="1"/>
</dbReference>
<evidence type="ECO:0000256" key="6">
    <source>
        <dbReference type="ARBA" id="ARBA00005159"/>
    </source>
</evidence>
<evidence type="ECO:0000256" key="8">
    <source>
        <dbReference type="ARBA" id="ARBA00012016"/>
    </source>
</evidence>
<organism evidence="20 21">
    <name type="scientific">Microlunatus endophyticus</name>
    <dbReference type="NCBI Taxonomy" id="1716077"/>
    <lineage>
        <taxon>Bacteria</taxon>
        <taxon>Bacillati</taxon>
        <taxon>Actinomycetota</taxon>
        <taxon>Actinomycetes</taxon>
        <taxon>Propionibacteriales</taxon>
        <taxon>Propionibacteriaceae</taxon>
        <taxon>Microlunatus</taxon>
    </lineage>
</organism>
<sequence length="205" mass="21810">MIGIGPAGMARLGAVVERTARTFLITGGVRSGKSTYAERLAESLGAAVSYVATGPQPSADDPEWAARVADHRARRPSDWTTIESLDLGSVLDSATGTVLIDCFGTWTTAVIDELDGWDAPTADWKPEFDDRLQAVVSAWQSCDRPIVAVSNEVGWGVVPAYRSGRIFADLLGEVNRTIAAISDQLVLMVAGRPMIVPAPAGRIDQ</sequence>
<dbReference type="AlphaFoldDB" id="A0A917S2B5"/>
<accession>A0A917S2B5</accession>
<dbReference type="GO" id="GO:0008820">
    <property type="term" value="F:cobinamide phosphate guanylyltransferase activity"/>
    <property type="evidence" value="ECO:0007669"/>
    <property type="project" value="UniProtKB-EC"/>
</dbReference>
<evidence type="ECO:0000256" key="11">
    <source>
        <dbReference type="ARBA" id="ARBA00022679"/>
    </source>
</evidence>
<dbReference type="PANTHER" id="PTHR34848:SF1">
    <property type="entry name" value="BIFUNCTIONAL ADENOSYLCOBALAMIN BIOSYNTHESIS PROTEIN COBU"/>
    <property type="match status" value="1"/>
</dbReference>
<evidence type="ECO:0000256" key="14">
    <source>
        <dbReference type="ARBA" id="ARBA00022840"/>
    </source>
</evidence>
<dbReference type="NCBIfam" id="NF004469">
    <property type="entry name" value="PRK05800.1"/>
    <property type="match status" value="1"/>
</dbReference>
<feature type="binding site" evidence="19">
    <location>
        <position position="83"/>
    </location>
    <ligand>
        <name>GTP</name>
        <dbReference type="ChEBI" id="CHEBI:37565"/>
    </ligand>
</feature>
<dbReference type="GO" id="GO:0009236">
    <property type="term" value="P:cobalamin biosynthetic process"/>
    <property type="evidence" value="ECO:0007669"/>
    <property type="project" value="UniProtKB-KW"/>
</dbReference>
<evidence type="ECO:0000313" key="20">
    <source>
        <dbReference type="EMBL" id="GGL50299.1"/>
    </source>
</evidence>
<dbReference type="GO" id="GO:0005525">
    <property type="term" value="F:GTP binding"/>
    <property type="evidence" value="ECO:0007669"/>
    <property type="project" value="UniProtKB-KW"/>
</dbReference>
<dbReference type="InterPro" id="IPR027417">
    <property type="entry name" value="P-loop_NTPase"/>
</dbReference>
<comment type="similarity">
    <text evidence="7">Belongs to the CobU/CobP family.</text>
</comment>
<keyword evidence="15 19" id="KW-0342">GTP-binding</keyword>
<evidence type="ECO:0000256" key="16">
    <source>
        <dbReference type="ARBA" id="ARBA00029570"/>
    </source>
</evidence>
<name>A0A917S2B5_9ACTN</name>
<feature type="active site" description="GMP-histidine intermediate" evidence="18">
    <location>
        <position position="71"/>
    </location>
</feature>
<keyword evidence="11" id="KW-0808">Transferase</keyword>
<dbReference type="EMBL" id="BMMZ01000001">
    <property type="protein sequence ID" value="GGL50299.1"/>
    <property type="molecule type" value="Genomic_DNA"/>
</dbReference>
<evidence type="ECO:0000256" key="10">
    <source>
        <dbReference type="ARBA" id="ARBA00022573"/>
    </source>
</evidence>
<keyword evidence="14" id="KW-0067">ATP-binding</keyword>
<keyword evidence="21" id="KW-1185">Reference proteome</keyword>
<dbReference type="GO" id="GO:0043752">
    <property type="term" value="F:adenosylcobinamide kinase activity"/>
    <property type="evidence" value="ECO:0007669"/>
    <property type="project" value="UniProtKB-EC"/>
</dbReference>
<reference evidence="20" key="1">
    <citation type="journal article" date="2014" name="Int. J. Syst. Evol. Microbiol.">
        <title>Complete genome sequence of Corynebacterium casei LMG S-19264T (=DSM 44701T), isolated from a smear-ripened cheese.</title>
        <authorList>
            <consortium name="US DOE Joint Genome Institute (JGI-PGF)"/>
            <person name="Walter F."/>
            <person name="Albersmeier A."/>
            <person name="Kalinowski J."/>
            <person name="Ruckert C."/>
        </authorList>
    </citation>
    <scope>NUCLEOTIDE SEQUENCE</scope>
    <source>
        <strain evidence="20">CGMCC 4.7306</strain>
    </source>
</reference>
<comment type="catalytic activity">
    <reaction evidence="1">
        <text>adenosylcob(III)inamide + ATP = adenosylcob(III)inamide phosphate + ADP + H(+)</text>
        <dbReference type="Rhea" id="RHEA:15769"/>
        <dbReference type="ChEBI" id="CHEBI:2480"/>
        <dbReference type="ChEBI" id="CHEBI:15378"/>
        <dbReference type="ChEBI" id="CHEBI:30616"/>
        <dbReference type="ChEBI" id="CHEBI:58502"/>
        <dbReference type="ChEBI" id="CHEBI:456216"/>
        <dbReference type="EC" id="2.7.1.156"/>
    </reaction>
</comment>
<dbReference type="Gene3D" id="3.40.50.300">
    <property type="entry name" value="P-loop containing nucleotide triphosphate hydrolases"/>
    <property type="match status" value="1"/>
</dbReference>
<dbReference type="GO" id="GO:0005524">
    <property type="term" value="F:ATP binding"/>
    <property type="evidence" value="ECO:0007669"/>
    <property type="project" value="UniProtKB-KW"/>
</dbReference>
<evidence type="ECO:0000256" key="19">
    <source>
        <dbReference type="PIRSR" id="PIRSR006135-2"/>
    </source>
</evidence>
<comment type="catalytic activity">
    <reaction evidence="3">
        <text>adenosylcob(III)inamide + GTP = adenosylcob(III)inamide phosphate + GDP + H(+)</text>
        <dbReference type="Rhea" id="RHEA:15765"/>
        <dbReference type="ChEBI" id="CHEBI:2480"/>
        <dbReference type="ChEBI" id="CHEBI:15378"/>
        <dbReference type="ChEBI" id="CHEBI:37565"/>
        <dbReference type="ChEBI" id="CHEBI:58189"/>
        <dbReference type="ChEBI" id="CHEBI:58502"/>
        <dbReference type="EC" id="2.7.1.156"/>
    </reaction>
</comment>
<evidence type="ECO:0000256" key="17">
    <source>
        <dbReference type="ARBA" id="ARBA00030571"/>
    </source>
</evidence>
<comment type="function">
    <text evidence="4">Catalyzes ATP-dependent phosphorylation of adenosylcobinamide and addition of GMP to adenosylcobinamide phosphate.</text>
</comment>
<evidence type="ECO:0000256" key="1">
    <source>
        <dbReference type="ARBA" id="ARBA00000312"/>
    </source>
</evidence>
<comment type="pathway">
    <text evidence="6">Cofactor biosynthesis; adenosylcobalamin biosynthesis; adenosylcobalamin from cob(II)yrinate a,c-diamide: step 5/7.</text>
</comment>
<dbReference type="Pfam" id="PF02283">
    <property type="entry name" value="CobU"/>
    <property type="match status" value="1"/>
</dbReference>
<comment type="catalytic activity">
    <reaction evidence="2">
        <text>adenosylcob(III)inamide phosphate + GTP + H(+) = adenosylcob(III)inamide-GDP + diphosphate</text>
        <dbReference type="Rhea" id="RHEA:22712"/>
        <dbReference type="ChEBI" id="CHEBI:15378"/>
        <dbReference type="ChEBI" id="CHEBI:33019"/>
        <dbReference type="ChEBI" id="CHEBI:37565"/>
        <dbReference type="ChEBI" id="CHEBI:58502"/>
        <dbReference type="ChEBI" id="CHEBI:60487"/>
        <dbReference type="EC" id="2.7.7.62"/>
    </reaction>
</comment>